<dbReference type="Gene3D" id="3.40.50.12780">
    <property type="entry name" value="N-terminal domain of ligase-like"/>
    <property type="match status" value="1"/>
</dbReference>
<dbReference type="AlphaFoldDB" id="A0AAJ0CDA0"/>
<comment type="similarity">
    <text evidence="4">Belongs to the NRP synthetase family.</text>
</comment>
<keyword evidence="1" id="KW-0596">Phosphopantetheine</keyword>
<dbReference type="EMBL" id="JASWJB010000442">
    <property type="protein sequence ID" value="KAK2590417.1"/>
    <property type="molecule type" value="Genomic_DNA"/>
</dbReference>
<evidence type="ECO:0000313" key="6">
    <source>
        <dbReference type="EMBL" id="KAK2590417.1"/>
    </source>
</evidence>
<keyword evidence="7" id="KW-1185">Reference proteome</keyword>
<protein>
    <recommendedName>
        <fullName evidence="5">Carrier domain-containing protein</fullName>
    </recommendedName>
</protein>
<accession>A0AAJ0CDA0</accession>
<evidence type="ECO:0000259" key="5">
    <source>
        <dbReference type="PROSITE" id="PS50075"/>
    </source>
</evidence>
<comment type="caution">
    <text evidence="6">The sequence shown here is derived from an EMBL/GenBank/DDBJ whole genome shotgun (WGS) entry which is preliminary data.</text>
</comment>
<keyword evidence="2" id="KW-0597">Phosphoprotein</keyword>
<dbReference type="InterPro" id="IPR009081">
    <property type="entry name" value="PP-bd_ACP"/>
</dbReference>
<dbReference type="InterPro" id="IPR036736">
    <property type="entry name" value="ACP-like_sf"/>
</dbReference>
<dbReference type="PANTHER" id="PTHR45527:SF1">
    <property type="entry name" value="FATTY ACID SYNTHASE"/>
    <property type="match status" value="1"/>
</dbReference>
<evidence type="ECO:0000256" key="3">
    <source>
        <dbReference type="ARBA" id="ARBA00022598"/>
    </source>
</evidence>
<dbReference type="InterPro" id="IPR045851">
    <property type="entry name" value="AMP-bd_C_sf"/>
</dbReference>
<dbReference type="InterPro" id="IPR042099">
    <property type="entry name" value="ANL_N_sf"/>
</dbReference>
<dbReference type="InterPro" id="IPR006162">
    <property type="entry name" value="Ppantetheine_attach_site"/>
</dbReference>
<gene>
    <name evidence="6" type="ORF">QQS21_011904</name>
</gene>
<sequence>MAVNPANIGASAGAVAWVVNDTDCSRLVPIGTVGELLLEGPILSRGYLKDPDKTAAAFVEDLPWLLRGGGGYAGRRGRLYKTGDLVRYAEDGNLEFVGRKDSQVKIRGQRVELEEVEHHVRLCVPVTRQVAAEVIMPARVGANPVLAVFFVLDEIDPNIKVLSFPSSGSEAAQVLKLPQAVESAIAECLPAYMIPAVYFGITKIPLNHSSKTDRHRLREMGASINNHHLAQLQTESLATKRMPRTFLERSLQHIWAEILHLDLATIGIDDSFFELGGDSIIAMQVSAAAAKQSYTDISTAAIMNKKTISNLCRFVEVYSRAEVVSNDI</sequence>
<evidence type="ECO:0000256" key="1">
    <source>
        <dbReference type="ARBA" id="ARBA00022450"/>
    </source>
</evidence>
<feature type="domain" description="Carrier" evidence="5">
    <location>
        <begin position="242"/>
        <end position="319"/>
    </location>
</feature>
<name>A0AAJ0CDA0_9HYPO</name>
<dbReference type="GO" id="GO:0043041">
    <property type="term" value="P:amino acid activation for nonribosomal peptide biosynthetic process"/>
    <property type="evidence" value="ECO:0007669"/>
    <property type="project" value="TreeGrafter"/>
</dbReference>
<dbReference type="SUPFAM" id="SSF56801">
    <property type="entry name" value="Acetyl-CoA synthetase-like"/>
    <property type="match status" value="1"/>
</dbReference>
<dbReference type="GO" id="GO:0016874">
    <property type="term" value="F:ligase activity"/>
    <property type="evidence" value="ECO:0007669"/>
    <property type="project" value="UniProtKB-KW"/>
</dbReference>
<evidence type="ECO:0000256" key="4">
    <source>
        <dbReference type="ARBA" id="ARBA00029454"/>
    </source>
</evidence>
<dbReference type="Proteomes" id="UP001251528">
    <property type="component" value="Unassembled WGS sequence"/>
</dbReference>
<dbReference type="GO" id="GO:0031177">
    <property type="term" value="F:phosphopantetheine binding"/>
    <property type="evidence" value="ECO:0007669"/>
    <property type="project" value="InterPro"/>
</dbReference>
<organism evidence="6 7">
    <name type="scientific">Conoideocrella luteorostrata</name>
    <dbReference type="NCBI Taxonomy" id="1105319"/>
    <lineage>
        <taxon>Eukaryota</taxon>
        <taxon>Fungi</taxon>
        <taxon>Dikarya</taxon>
        <taxon>Ascomycota</taxon>
        <taxon>Pezizomycotina</taxon>
        <taxon>Sordariomycetes</taxon>
        <taxon>Hypocreomycetidae</taxon>
        <taxon>Hypocreales</taxon>
        <taxon>Clavicipitaceae</taxon>
        <taxon>Conoideocrella</taxon>
    </lineage>
</organism>
<dbReference type="GO" id="GO:0005737">
    <property type="term" value="C:cytoplasm"/>
    <property type="evidence" value="ECO:0007669"/>
    <property type="project" value="TreeGrafter"/>
</dbReference>
<evidence type="ECO:0000256" key="2">
    <source>
        <dbReference type="ARBA" id="ARBA00022553"/>
    </source>
</evidence>
<dbReference type="SUPFAM" id="SSF47336">
    <property type="entry name" value="ACP-like"/>
    <property type="match status" value="1"/>
</dbReference>
<reference evidence="6" key="1">
    <citation type="submission" date="2023-06" db="EMBL/GenBank/DDBJ databases">
        <title>Conoideocrella luteorostrata (Hypocreales: Clavicipitaceae), a potential biocontrol fungus for elongate hemlock scale in United States Christmas tree production areas.</title>
        <authorList>
            <person name="Barrett H."/>
            <person name="Lovett B."/>
            <person name="Macias A.M."/>
            <person name="Stajich J.E."/>
            <person name="Kasson M.T."/>
        </authorList>
    </citation>
    <scope>NUCLEOTIDE SEQUENCE</scope>
    <source>
        <strain evidence="6">ARSEF 14590</strain>
    </source>
</reference>
<dbReference type="GO" id="GO:0044550">
    <property type="term" value="P:secondary metabolite biosynthetic process"/>
    <property type="evidence" value="ECO:0007669"/>
    <property type="project" value="TreeGrafter"/>
</dbReference>
<dbReference type="PROSITE" id="PS50075">
    <property type="entry name" value="CARRIER"/>
    <property type="match status" value="1"/>
</dbReference>
<dbReference type="FunFam" id="1.10.1200.10:FF:000005">
    <property type="entry name" value="Nonribosomal peptide synthetase 1"/>
    <property type="match status" value="1"/>
</dbReference>
<dbReference type="PROSITE" id="PS00012">
    <property type="entry name" value="PHOSPHOPANTETHEINE"/>
    <property type="match status" value="1"/>
</dbReference>
<dbReference type="FunFam" id="3.30.300.30:FF:000015">
    <property type="entry name" value="Nonribosomal peptide synthase SidD"/>
    <property type="match status" value="1"/>
</dbReference>
<dbReference type="SMART" id="SM00823">
    <property type="entry name" value="PKS_PP"/>
    <property type="match status" value="1"/>
</dbReference>
<dbReference type="Gene3D" id="3.30.300.30">
    <property type="match status" value="1"/>
</dbReference>
<keyword evidence="3" id="KW-0436">Ligase</keyword>
<dbReference type="InterPro" id="IPR020806">
    <property type="entry name" value="PKS_PP-bd"/>
</dbReference>
<dbReference type="Gene3D" id="1.10.1200.10">
    <property type="entry name" value="ACP-like"/>
    <property type="match status" value="1"/>
</dbReference>
<dbReference type="Pfam" id="PF00550">
    <property type="entry name" value="PP-binding"/>
    <property type="match status" value="1"/>
</dbReference>
<evidence type="ECO:0000313" key="7">
    <source>
        <dbReference type="Proteomes" id="UP001251528"/>
    </source>
</evidence>
<dbReference type="PANTHER" id="PTHR45527">
    <property type="entry name" value="NONRIBOSOMAL PEPTIDE SYNTHETASE"/>
    <property type="match status" value="1"/>
</dbReference>
<proteinExistence type="inferred from homology"/>